<comment type="catalytic activity">
    <reaction evidence="14">
        <text>[(1-&gt;4)-beta-D-glucosyl]n+m + reduced acceptor + O2 = 4-dehydro-beta-D-glucosyl-[(1-&gt;4)-beta-D-glucosyl]n-1 + [(1-&gt;4)-beta-D-glucosyl]m + acceptor + H2O.</text>
        <dbReference type="EC" id="1.14.99.56"/>
    </reaction>
</comment>
<evidence type="ECO:0000313" key="20">
    <source>
        <dbReference type="Proteomes" id="UP001320420"/>
    </source>
</evidence>
<keyword evidence="4" id="KW-0479">Metal-binding</keyword>
<keyword evidence="12" id="KW-0624">Polysaccharide degradation</keyword>
<dbReference type="Gene3D" id="2.70.50.70">
    <property type="match status" value="1"/>
</dbReference>
<comment type="caution">
    <text evidence="19">The sequence shown here is derived from an EMBL/GenBank/DDBJ whole genome shotgun (WGS) entry which is preliminary data.</text>
</comment>
<dbReference type="SMART" id="SM00236">
    <property type="entry name" value="fCBD"/>
    <property type="match status" value="1"/>
</dbReference>
<evidence type="ECO:0000256" key="11">
    <source>
        <dbReference type="ARBA" id="ARBA00023277"/>
    </source>
</evidence>
<dbReference type="Pfam" id="PF00734">
    <property type="entry name" value="CBM_1"/>
    <property type="match status" value="1"/>
</dbReference>
<keyword evidence="11" id="KW-0119">Carbohydrate metabolism</keyword>
<evidence type="ECO:0000256" key="12">
    <source>
        <dbReference type="ARBA" id="ARBA00023326"/>
    </source>
</evidence>
<evidence type="ECO:0000256" key="2">
    <source>
        <dbReference type="ARBA" id="ARBA00004613"/>
    </source>
</evidence>
<organism evidence="19 20">
    <name type="scientific">Diatrype stigma</name>
    <dbReference type="NCBI Taxonomy" id="117547"/>
    <lineage>
        <taxon>Eukaryota</taxon>
        <taxon>Fungi</taxon>
        <taxon>Dikarya</taxon>
        <taxon>Ascomycota</taxon>
        <taxon>Pezizomycotina</taxon>
        <taxon>Sordariomycetes</taxon>
        <taxon>Xylariomycetidae</taxon>
        <taxon>Xylariales</taxon>
        <taxon>Diatrypaceae</taxon>
        <taxon>Diatrype</taxon>
    </lineage>
</organism>
<dbReference type="InterPro" id="IPR049892">
    <property type="entry name" value="AA9"/>
</dbReference>
<evidence type="ECO:0000256" key="1">
    <source>
        <dbReference type="ARBA" id="ARBA00001973"/>
    </source>
</evidence>
<gene>
    <name evidence="19" type="ORF">SLS62_004567</name>
</gene>
<dbReference type="PANTHER" id="PTHR33353">
    <property type="entry name" value="PUTATIVE (AFU_ORTHOLOGUE AFUA_1G12560)-RELATED"/>
    <property type="match status" value="1"/>
</dbReference>
<evidence type="ECO:0000256" key="6">
    <source>
        <dbReference type="ARBA" id="ARBA00023001"/>
    </source>
</evidence>
<evidence type="ECO:0000256" key="5">
    <source>
        <dbReference type="ARBA" id="ARBA00022729"/>
    </source>
</evidence>
<evidence type="ECO:0000256" key="13">
    <source>
        <dbReference type="ARBA" id="ARBA00044502"/>
    </source>
</evidence>
<feature type="chain" id="PRO_5043042578" description="lytic cellulose monooxygenase (C4-dehydrogenating)" evidence="17">
    <location>
        <begin position="19"/>
        <end position="349"/>
    </location>
</feature>
<keyword evidence="20" id="KW-1185">Reference proteome</keyword>
<evidence type="ECO:0000256" key="14">
    <source>
        <dbReference type="ARBA" id="ARBA00045077"/>
    </source>
</evidence>
<name>A0AAN9UUG9_9PEZI</name>
<keyword evidence="8" id="KW-0186">Copper</keyword>
<dbReference type="Proteomes" id="UP001320420">
    <property type="component" value="Unassembled WGS sequence"/>
</dbReference>
<evidence type="ECO:0000256" key="7">
    <source>
        <dbReference type="ARBA" id="ARBA00023002"/>
    </source>
</evidence>
<keyword evidence="9" id="KW-0503">Monooxygenase</keyword>
<dbReference type="EC" id="1.14.99.56" evidence="15"/>
<evidence type="ECO:0000313" key="19">
    <source>
        <dbReference type="EMBL" id="KAK7753492.1"/>
    </source>
</evidence>
<keyword evidence="6" id="KW-0136">Cellulose degradation</keyword>
<keyword evidence="3" id="KW-0964">Secreted</keyword>
<keyword evidence="10" id="KW-1015">Disulfide bond</keyword>
<keyword evidence="5 17" id="KW-0732">Signal</keyword>
<evidence type="ECO:0000256" key="17">
    <source>
        <dbReference type="SAM" id="SignalP"/>
    </source>
</evidence>
<dbReference type="Pfam" id="PF03443">
    <property type="entry name" value="AA9"/>
    <property type="match status" value="1"/>
</dbReference>
<dbReference type="CDD" id="cd21175">
    <property type="entry name" value="LPMO_AA9"/>
    <property type="match status" value="1"/>
</dbReference>
<dbReference type="GO" id="GO:0030245">
    <property type="term" value="P:cellulose catabolic process"/>
    <property type="evidence" value="ECO:0007669"/>
    <property type="project" value="UniProtKB-KW"/>
</dbReference>
<reference evidence="19 20" key="1">
    <citation type="submission" date="2024-02" db="EMBL/GenBank/DDBJ databases">
        <title>De novo assembly and annotation of 12 fungi associated with fruit tree decline syndrome in Ontario, Canada.</title>
        <authorList>
            <person name="Sulman M."/>
            <person name="Ellouze W."/>
            <person name="Ilyukhin E."/>
        </authorList>
    </citation>
    <scope>NUCLEOTIDE SEQUENCE [LARGE SCALE GENOMIC DNA]</scope>
    <source>
        <strain evidence="19 20">M11/M66-122</strain>
    </source>
</reference>
<dbReference type="InterPro" id="IPR000254">
    <property type="entry name" value="CBD"/>
</dbReference>
<protein>
    <recommendedName>
        <fullName evidence="15">lytic cellulose monooxygenase (C4-dehydrogenating)</fullName>
        <ecNumber evidence="15">1.14.99.56</ecNumber>
    </recommendedName>
</protein>
<comment type="similarity">
    <text evidence="13">Belongs to the polysaccharide monooxygenase AA9 family.</text>
</comment>
<dbReference type="GO" id="GO:0005576">
    <property type="term" value="C:extracellular region"/>
    <property type="evidence" value="ECO:0007669"/>
    <property type="project" value="UniProtKB-SubCell"/>
</dbReference>
<dbReference type="GO" id="GO:0004497">
    <property type="term" value="F:monooxygenase activity"/>
    <property type="evidence" value="ECO:0007669"/>
    <property type="project" value="UniProtKB-KW"/>
</dbReference>
<accession>A0AAN9UUG9</accession>
<evidence type="ECO:0000256" key="4">
    <source>
        <dbReference type="ARBA" id="ARBA00022723"/>
    </source>
</evidence>
<sequence length="349" mass="35569">MRFTALSAAAALASTVSAHTTMFSVWVNGEDQGDGRNVYIRSPPNNNPVKELGSAAMACNVNGGTPVSDFVTAAAGDKLTFEWYHNSRGDDIIDLSHLGPIITYVAPYTEGDGSGAIWSKIDEEGYDGTTWAVQNLVANKGKKDFTLPASLAAGKYLVRQEVIGLHEADALYTTGRGAQFYPSCVQMEVTGSGSAVPDENFDIVTGYTADTPGVVFNLYGSFTTYPIPGPDVWSAASGSENAATPTSAAQSSAKATSAAPTTAAPTTAAPTTAAPTTAAPTTLVTKTKASTTAASPTTAAAAPTASAGTGVGTASLYGQCGGKNWTGATSCAAGTCTEMNPYYSQCVNA</sequence>
<evidence type="ECO:0000256" key="15">
    <source>
        <dbReference type="ARBA" id="ARBA00047174"/>
    </source>
</evidence>
<evidence type="ECO:0000256" key="8">
    <source>
        <dbReference type="ARBA" id="ARBA00023008"/>
    </source>
</evidence>
<dbReference type="GO" id="GO:0046872">
    <property type="term" value="F:metal ion binding"/>
    <property type="evidence" value="ECO:0007669"/>
    <property type="project" value="UniProtKB-KW"/>
</dbReference>
<comment type="subcellular location">
    <subcellularLocation>
        <location evidence="2">Secreted</location>
    </subcellularLocation>
</comment>
<evidence type="ECO:0000256" key="3">
    <source>
        <dbReference type="ARBA" id="ARBA00022525"/>
    </source>
</evidence>
<feature type="region of interest" description="Disordered" evidence="16">
    <location>
        <begin position="236"/>
        <end position="308"/>
    </location>
</feature>
<comment type="cofactor">
    <cofactor evidence="1">
        <name>Cu(2+)</name>
        <dbReference type="ChEBI" id="CHEBI:29036"/>
    </cofactor>
</comment>
<dbReference type="SUPFAM" id="SSF57180">
    <property type="entry name" value="Cellulose-binding domain"/>
    <property type="match status" value="1"/>
</dbReference>
<evidence type="ECO:0000259" key="18">
    <source>
        <dbReference type="PROSITE" id="PS51164"/>
    </source>
</evidence>
<feature type="signal peptide" evidence="17">
    <location>
        <begin position="1"/>
        <end position="18"/>
    </location>
</feature>
<proteinExistence type="inferred from homology"/>
<dbReference type="PROSITE" id="PS00562">
    <property type="entry name" value="CBM1_1"/>
    <property type="match status" value="1"/>
</dbReference>
<dbReference type="AlphaFoldDB" id="A0AAN9UUG9"/>
<dbReference type="GO" id="GO:0030248">
    <property type="term" value="F:cellulose binding"/>
    <property type="evidence" value="ECO:0007669"/>
    <property type="project" value="InterPro"/>
</dbReference>
<dbReference type="InterPro" id="IPR035971">
    <property type="entry name" value="CBD_sf"/>
</dbReference>
<keyword evidence="7" id="KW-0560">Oxidoreductase</keyword>
<evidence type="ECO:0000256" key="9">
    <source>
        <dbReference type="ARBA" id="ARBA00023033"/>
    </source>
</evidence>
<feature type="compositionally biased region" description="Low complexity" evidence="16">
    <location>
        <begin position="242"/>
        <end position="308"/>
    </location>
</feature>
<evidence type="ECO:0000256" key="16">
    <source>
        <dbReference type="SAM" id="MobiDB-lite"/>
    </source>
</evidence>
<dbReference type="InterPro" id="IPR005103">
    <property type="entry name" value="AA9_LPMO"/>
</dbReference>
<evidence type="ECO:0000256" key="10">
    <source>
        <dbReference type="ARBA" id="ARBA00023157"/>
    </source>
</evidence>
<dbReference type="PANTHER" id="PTHR33353:SF17">
    <property type="entry name" value="ENDO-BETA-1,4-GLUCANASE D"/>
    <property type="match status" value="1"/>
</dbReference>
<dbReference type="PROSITE" id="PS51164">
    <property type="entry name" value="CBM1_2"/>
    <property type="match status" value="1"/>
</dbReference>
<dbReference type="EMBL" id="JAKJXP020000028">
    <property type="protein sequence ID" value="KAK7753492.1"/>
    <property type="molecule type" value="Genomic_DNA"/>
</dbReference>
<feature type="domain" description="CBM1" evidence="18">
    <location>
        <begin position="312"/>
        <end position="347"/>
    </location>
</feature>